<dbReference type="InterPro" id="IPR002616">
    <property type="entry name" value="tRNA_ribo_trans-like"/>
</dbReference>
<dbReference type="NCBIfam" id="TIGR00430">
    <property type="entry name" value="Q_tRNA_tgt"/>
    <property type="match status" value="1"/>
</dbReference>
<dbReference type="Gene3D" id="3.20.20.105">
    <property type="entry name" value="Queuine tRNA-ribosyltransferase-like"/>
    <property type="match status" value="1"/>
</dbReference>
<dbReference type="Proteomes" id="UP000230821">
    <property type="component" value="Unassembled WGS sequence"/>
</dbReference>
<protein>
    <recommendedName>
        <fullName evidence="5">Queuine tRNA-ribosyltransferase</fullName>
        <ecNumber evidence="5">2.4.2.29</ecNumber>
    </recommendedName>
    <alternativeName>
        <fullName evidence="5">Guanine insertion enzyme</fullName>
    </alternativeName>
    <alternativeName>
        <fullName evidence="5">tRNA-guanine transglycosylase</fullName>
    </alternativeName>
</protein>
<gene>
    <name evidence="5" type="primary">tgt</name>
    <name evidence="7" type="ORF">CSA56_04585</name>
</gene>
<feature type="active site" description="Proton acceptor" evidence="5">
    <location>
        <position position="107"/>
    </location>
</feature>
<feature type="binding site" evidence="5">
    <location>
        <position position="359"/>
    </location>
    <ligand>
        <name>Zn(2+)</name>
        <dbReference type="ChEBI" id="CHEBI:29105"/>
    </ligand>
</feature>
<keyword evidence="3 5" id="KW-0819">tRNA processing</keyword>
<dbReference type="PANTHER" id="PTHR46499">
    <property type="entry name" value="QUEUINE TRNA-RIBOSYLTRANSFERASE"/>
    <property type="match status" value="1"/>
</dbReference>
<dbReference type="EC" id="2.4.2.29" evidence="5"/>
<comment type="pathway">
    <text evidence="5">tRNA modification; tRNA-queuosine biosynthesis.</text>
</comment>
<comment type="subunit">
    <text evidence="5">Homodimer. Within each dimer, one monomer is responsible for RNA recognition and catalysis, while the other monomer binds to the replacement base PreQ1.</text>
</comment>
<dbReference type="NCBIfam" id="TIGR00449">
    <property type="entry name" value="tgt_general"/>
    <property type="match status" value="1"/>
</dbReference>
<feature type="binding site" evidence="5">
    <location>
        <position position="333"/>
    </location>
    <ligand>
        <name>Zn(2+)</name>
        <dbReference type="ChEBI" id="CHEBI:29105"/>
    </ligand>
</feature>
<feature type="binding site" evidence="5">
    <location>
        <position position="330"/>
    </location>
    <ligand>
        <name>Zn(2+)</name>
        <dbReference type="ChEBI" id="CHEBI:29105"/>
    </ligand>
</feature>
<keyword evidence="5" id="KW-0862">Zinc</keyword>
<dbReference type="AlphaFoldDB" id="A0A2G6KI78"/>
<feature type="region of interest" description="RNA binding; important for wobble base 34 recognition" evidence="5">
    <location>
        <begin position="295"/>
        <end position="299"/>
    </location>
</feature>
<feature type="binding site" evidence="5">
    <location>
        <position position="240"/>
    </location>
    <ligand>
        <name>substrate</name>
    </ligand>
</feature>
<proteinExistence type="inferred from homology"/>
<feature type="active site" description="Nucleophile" evidence="5">
    <location>
        <position position="290"/>
    </location>
</feature>
<dbReference type="InterPro" id="IPR004803">
    <property type="entry name" value="TGT"/>
</dbReference>
<comment type="caution">
    <text evidence="7">The sequence shown here is derived from an EMBL/GenBank/DDBJ whole genome shotgun (WGS) entry which is preliminary data.</text>
</comment>
<comment type="similarity">
    <text evidence="5">Belongs to the queuine tRNA-ribosyltransferase family.</text>
</comment>
<dbReference type="SUPFAM" id="SSF51713">
    <property type="entry name" value="tRNA-guanine transglycosylase"/>
    <property type="match status" value="1"/>
</dbReference>
<accession>A0A2G6KI78</accession>
<evidence type="ECO:0000313" key="8">
    <source>
        <dbReference type="Proteomes" id="UP000230821"/>
    </source>
</evidence>
<keyword evidence="5" id="KW-0671">Queuosine biosynthesis</keyword>
<keyword evidence="5" id="KW-0479">Metal-binding</keyword>
<dbReference type="HAMAP" id="MF_00168">
    <property type="entry name" value="Q_tRNA_Tgt"/>
    <property type="match status" value="1"/>
</dbReference>
<evidence type="ECO:0000256" key="4">
    <source>
        <dbReference type="ARBA" id="ARBA00050112"/>
    </source>
</evidence>
<dbReference type="InterPro" id="IPR050076">
    <property type="entry name" value="ArchSynthase1/Queuine_TRR"/>
</dbReference>
<comment type="catalytic activity">
    <reaction evidence="4 5">
        <text>7-aminomethyl-7-carbaguanine + guanosine(34) in tRNA = 7-aminomethyl-7-carbaguanosine(34) in tRNA + guanine</text>
        <dbReference type="Rhea" id="RHEA:24104"/>
        <dbReference type="Rhea" id="RHEA-COMP:10341"/>
        <dbReference type="Rhea" id="RHEA-COMP:10342"/>
        <dbReference type="ChEBI" id="CHEBI:16235"/>
        <dbReference type="ChEBI" id="CHEBI:58703"/>
        <dbReference type="ChEBI" id="CHEBI:74269"/>
        <dbReference type="ChEBI" id="CHEBI:82833"/>
        <dbReference type="EC" id="2.4.2.29"/>
    </reaction>
</comment>
<comment type="cofactor">
    <cofactor evidence="5">
        <name>Zn(2+)</name>
        <dbReference type="ChEBI" id="CHEBI:29105"/>
    </cofactor>
    <text evidence="5">Binds 1 zinc ion per subunit.</text>
</comment>
<evidence type="ECO:0000313" key="7">
    <source>
        <dbReference type="EMBL" id="PIE35354.1"/>
    </source>
</evidence>
<feature type="binding site" evidence="5">
    <location>
        <position position="161"/>
    </location>
    <ligand>
        <name>substrate</name>
    </ligand>
</feature>
<evidence type="ECO:0000256" key="5">
    <source>
        <dbReference type="HAMAP-Rule" id="MF_00168"/>
    </source>
</evidence>
<feature type="region of interest" description="RNA binding" evidence="5">
    <location>
        <begin position="271"/>
        <end position="277"/>
    </location>
</feature>
<dbReference type="GO" id="GO:0008616">
    <property type="term" value="P:tRNA queuosine(34) biosynthetic process"/>
    <property type="evidence" value="ECO:0007669"/>
    <property type="project" value="UniProtKB-UniRule"/>
</dbReference>
<dbReference type="GO" id="GO:0046872">
    <property type="term" value="F:metal ion binding"/>
    <property type="evidence" value="ECO:0007669"/>
    <property type="project" value="UniProtKB-KW"/>
</dbReference>
<dbReference type="PANTHER" id="PTHR46499:SF1">
    <property type="entry name" value="QUEUINE TRNA-RIBOSYLTRANSFERASE"/>
    <property type="match status" value="1"/>
</dbReference>
<comment type="function">
    <text evidence="5">Catalyzes the base-exchange of a guanine (G) residue with the queuine precursor 7-aminomethyl-7-deazaguanine (PreQ1) at position 34 (anticodon wobble position) in tRNAs with GU(N) anticodons (tRNA-Asp, -Asn, -His and -Tyr). Catalysis occurs through a double-displacement mechanism. The nucleophile active site attacks the C1' of nucleotide 34 to detach the guanine base from the RNA, forming a covalent enzyme-RNA intermediate. The proton acceptor active site deprotonates the incoming PreQ1, allowing a nucleophilic attack on the C1' of the ribose to form the product. After dissociation, two additional enzymatic reactions on the tRNA convert PreQ1 to queuine (Q), resulting in the hypermodified nucleoside queuosine (7-(((4,5-cis-dihydroxy-2-cyclopenten-1-yl)amino)methyl)-7-deazaguanosine).</text>
</comment>
<dbReference type="InterPro" id="IPR036511">
    <property type="entry name" value="TGT-like_sf"/>
</dbReference>
<evidence type="ECO:0000256" key="3">
    <source>
        <dbReference type="ARBA" id="ARBA00022694"/>
    </source>
</evidence>
<evidence type="ECO:0000259" key="6">
    <source>
        <dbReference type="Pfam" id="PF01702"/>
    </source>
</evidence>
<reference evidence="7 8" key="1">
    <citation type="submission" date="2017-10" db="EMBL/GenBank/DDBJ databases">
        <title>Novel microbial diversity and functional potential in the marine mammal oral microbiome.</title>
        <authorList>
            <person name="Dudek N.K."/>
            <person name="Sun C.L."/>
            <person name="Burstein D."/>
            <person name="Kantor R.S."/>
            <person name="Aliaga Goltsman D.S."/>
            <person name="Bik E.M."/>
            <person name="Thomas B.C."/>
            <person name="Banfield J.F."/>
            <person name="Relman D.A."/>
        </authorList>
    </citation>
    <scope>NUCLEOTIDE SEQUENCE [LARGE SCALE GENOMIC DNA]</scope>
    <source>
        <strain evidence="7">DOLJORAL78_47_16</strain>
    </source>
</reference>
<dbReference type="UniPathway" id="UPA00392"/>
<dbReference type="FunFam" id="3.20.20.105:FF:000001">
    <property type="entry name" value="Queuine tRNA-ribosyltransferase"/>
    <property type="match status" value="1"/>
</dbReference>
<dbReference type="GO" id="GO:0008479">
    <property type="term" value="F:tRNA-guanosine(34) queuine transglycosylase activity"/>
    <property type="evidence" value="ECO:0007669"/>
    <property type="project" value="UniProtKB-UniRule"/>
</dbReference>
<keyword evidence="2 5" id="KW-0808">Transferase</keyword>
<dbReference type="GO" id="GO:0005829">
    <property type="term" value="C:cytosol"/>
    <property type="evidence" value="ECO:0007669"/>
    <property type="project" value="TreeGrafter"/>
</dbReference>
<sequence length="397" mass="44751">MKTFNNHSSTIPEGVFVSFHVLQQDTSTRARLGMLTTPHGEVPTPIFMPVGTQGTVKGMLPSMLHEIDARIILGNTYHLYLRPGHTRMKEFGGLHRFMAWDRAILTDSGGFQVYSLGDLRDISEEGVTFRSHLDGSLHMLSPEKSIEIQQHLGSDIMMCFDECAPYPGSHEYVTHSMKMSMLWAERCKIFHEKALQQPGDLVNPDQLLFGIVQGGMYPDLRADSVDQLVEIGFDGYGIGGLSVGEPKPLMFEVLEQTAPLLPEDAPRYLMGVGTPLDLVRGVALGVDMFDCVMPTRNARNGSLFTKTGKMSIKQAQYREDQRPIEEDCTCYTCQNFSRAYLRHLFMAKEILSSVLNTVHNLHFYLDLMAHIRKAIATSSFDQFKAQFEAEYVEERVR</sequence>
<feature type="binding site" evidence="5">
    <location>
        <position position="213"/>
    </location>
    <ligand>
        <name>substrate</name>
    </ligand>
</feature>
<feature type="binding site" evidence="5">
    <location>
        <position position="328"/>
    </location>
    <ligand>
        <name>Zn(2+)</name>
        <dbReference type="ChEBI" id="CHEBI:29105"/>
    </ligand>
</feature>
<feature type="binding site" evidence="5">
    <location>
        <begin position="107"/>
        <end position="111"/>
    </location>
    <ligand>
        <name>substrate</name>
    </ligand>
</feature>
<evidence type="ECO:0000256" key="2">
    <source>
        <dbReference type="ARBA" id="ARBA00022679"/>
    </source>
</evidence>
<evidence type="ECO:0000256" key="1">
    <source>
        <dbReference type="ARBA" id="ARBA00022676"/>
    </source>
</evidence>
<name>A0A2G6KI78_9BACT</name>
<organism evidence="7 8">
    <name type="scientific">candidate division KSB3 bacterium</name>
    <dbReference type="NCBI Taxonomy" id="2044937"/>
    <lineage>
        <taxon>Bacteria</taxon>
        <taxon>candidate division KSB3</taxon>
    </lineage>
</organism>
<dbReference type="Pfam" id="PF01702">
    <property type="entry name" value="TGT"/>
    <property type="match status" value="1"/>
</dbReference>
<feature type="domain" description="tRNA-guanine(15) transglycosylase-like" evidence="6">
    <location>
        <begin position="28"/>
        <end position="391"/>
    </location>
</feature>
<dbReference type="EMBL" id="PDSK01000046">
    <property type="protein sequence ID" value="PIE35354.1"/>
    <property type="molecule type" value="Genomic_DNA"/>
</dbReference>
<keyword evidence="1 5" id="KW-0328">Glycosyltransferase</keyword>